<feature type="domain" description="HTH cro/C1-type" evidence="1">
    <location>
        <begin position="7"/>
        <end position="61"/>
    </location>
</feature>
<dbReference type="PROSITE" id="PS50943">
    <property type="entry name" value="HTH_CROC1"/>
    <property type="match status" value="1"/>
</dbReference>
<dbReference type="Pfam" id="PF01381">
    <property type="entry name" value="HTH_3"/>
    <property type="match status" value="1"/>
</dbReference>
<dbReference type="InterPro" id="IPR001387">
    <property type="entry name" value="Cro/C1-type_HTH"/>
</dbReference>
<sequence length="95" mass="11392">MYCYERLRDLREDADLTQKEAGALLNTTQQQYAKYELGVQEIPTHHLMTLADHYGVCIDYIVGRADWTDTELYRELRTWKPEEKERLLRSLRVKE</sequence>
<evidence type="ECO:0000313" key="3">
    <source>
        <dbReference type="Proteomes" id="UP000250429"/>
    </source>
</evidence>
<evidence type="ECO:0000313" key="2">
    <source>
        <dbReference type="EMBL" id="RAW62392.1"/>
    </source>
</evidence>
<keyword evidence="3" id="KW-1185">Reference proteome</keyword>
<evidence type="ECO:0000259" key="1">
    <source>
        <dbReference type="PROSITE" id="PS50943"/>
    </source>
</evidence>
<dbReference type="EMBL" id="PRLC01000005">
    <property type="protein sequence ID" value="RAW62392.1"/>
    <property type="molecule type" value="Genomic_DNA"/>
</dbReference>
<dbReference type="Gene3D" id="1.10.260.40">
    <property type="entry name" value="lambda repressor-like DNA-binding domains"/>
    <property type="match status" value="1"/>
</dbReference>
<organism evidence="2 3">
    <name type="scientific">Faecalibacterium hattorii</name>
    <dbReference type="NCBI Taxonomy" id="2935520"/>
    <lineage>
        <taxon>Bacteria</taxon>
        <taxon>Bacillati</taxon>
        <taxon>Bacillota</taxon>
        <taxon>Clostridia</taxon>
        <taxon>Eubacteriales</taxon>
        <taxon>Oscillospiraceae</taxon>
        <taxon>Faecalibacterium</taxon>
    </lineage>
</organism>
<accession>A0A329UKL0</accession>
<dbReference type="SMART" id="SM00530">
    <property type="entry name" value="HTH_XRE"/>
    <property type="match status" value="1"/>
</dbReference>
<dbReference type="RefSeq" id="WP_112144429.1">
    <property type="nucleotide sequence ID" value="NZ_PRLC01000005.1"/>
</dbReference>
<dbReference type="Proteomes" id="UP000250429">
    <property type="component" value="Unassembled WGS sequence"/>
</dbReference>
<reference evidence="2 3" key="1">
    <citation type="submission" date="2018-02" db="EMBL/GenBank/DDBJ databases">
        <title>Complete genome sequencing of Faecalibacterium prausnitzii strains isolated from the human gut.</title>
        <authorList>
            <person name="Fitzgerald B.C."/>
            <person name="Shkoporov A.N."/>
            <person name="Ross P.R."/>
            <person name="Hill C."/>
        </authorList>
    </citation>
    <scope>NUCLEOTIDE SEQUENCE [LARGE SCALE GENOMIC DNA]</scope>
    <source>
        <strain evidence="2 3">APC922/41-1</strain>
    </source>
</reference>
<dbReference type="SUPFAM" id="SSF47413">
    <property type="entry name" value="lambda repressor-like DNA-binding domains"/>
    <property type="match status" value="1"/>
</dbReference>
<protein>
    <submittedName>
        <fullName evidence="2">Transcriptional regulator</fullName>
    </submittedName>
</protein>
<dbReference type="AlphaFoldDB" id="A0A329UKL0"/>
<comment type="caution">
    <text evidence="2">The sequence shown here is derived from an EMBL/GenBank/DDBJ whole genome shotgun (WGS) entry which is preliminary data.</text>
</comment>
<proteinExistence type="predicted"/>
<dbReference type="CDD" id="cd00093">
    <property type="entry name" value="HTH_XRE"/>
    <property type="match status" value="1"/>
</dbReference>
<gene>
    <name evidence="2" type="ORF">C4N23_04690</name>
</gene>
<name>A0A329UKL0_9FIRM</name>
<dbReference type="InterPro" id="IPR010982">
    <property type="entry name" value="Lambda_DNA-bd_dom_sf"/>
</dbReference>
<dbReference type="GO" id="GO:0003677">
    <property type="term" value="F:DNA binding"/>
    <property type="evidence" value="ECO:0007669"/>
    <property type="project" value="InterPro"/>
</dbReference>